<feature type="transmembrane region" description="Helical" evidence="1">
    <location>
        <begin position="315"/>
        <end position="333"/>
    </location>
</feature>
<accession>A0A848J1C8</accession>
<keyword evidence="1" id="KW-1133">Transmembrane helix</keyword>
<comment type="caution">
    <text evidence="3">The sequence shown here is derived from an EMBL/GenBank/DDBJ whole genome shotgun (WGS) entry which is preliminary data.</text>
</comment>
<dbReference type="Pfam" id="PF04235">
    <property type="entry name" value="DUF418"/>
    <property type="match status" value="1"/>
</dbReference>
<name>A0A848J1C8_9BACT</name>
<evidence type="ECO:0000313" key="4">
    <source>
        <dbReference type="Proteomes" id="UP000559010"/>
    </source>
</evidence>
<evidence type="ECO:0000313" key="3">
    <source>
        <dbReference type="EMBL" id="NMM48284.1"/>
    </source>
</evidence>
<feature type="domain" description="DUF418" evidence="2">
    <location>
        <begin position="221"/>
        <end position="377"/>
    </location>
</feature>
<keyword evidence="1" id="KW-0812">Transmembrane</keyword>
<feature type="transmembrane region" description="Helical" evidence="1">
    <location>
        <begin position="132"/>
        <end position="150"/>
    </location>
</feature>
<organism evidence="3 4">
    <name type="scientific">Marinigracilibium pacificum</name>
    <dbReference type="NCBI Taxonomy" id="2729599"/>
    <lineage>
        <taxon>Bacteria</taxon>
        <taxon>Pseudomonadati</taxon>
        <taxon>Bacteroidota</taxon>
        <taxon>Cytophagia</taxon>
        <taxon>Cytophagales</taxon>
        <taxon>Flammeovirgaceae</taxon>
        <taxon>Marinigracilibium</taxon>
    </lineage>
</organism>
<feature type="transmembrane region" description="Helical" evidence="1">
    <location>
        <begin position="339"/>
        <end position="360"/>
    </location>
</feature>
<dbReference type="EMBL" id="JABBNU010000004">
    <property type="protein sequence ID" value="NMM48284.1"/>
    <property type="molecule type" value="Genomic_DNA"/>
</dbReference>
<gene>
    <name evidence="3" type="ORF">HH304_07730</name>
</gene>
<dbReference type="InterPro" id="IPR052529">
    <property type="entry name" value="Bact_Transport_Assoc"/>
</dbReference>
<feature type="transmembrane region" description="Helical" evidence="1">
    <location>
        <begin position="51"/>
        <end position="73"/>
    </location>
</feature>
<reference evidence="3 4" key="1">
    <citation type="submission" date="2020-04" db="EMBL/GenBank/DDBJ databases">
        <title>Flammeovirgaceae bacterium KN852 isolated from deep sea.</title>
        <authorList>
            <person name="Zhang D.-C."/>
        </authorList>
    </citation>
    <scope>NUCLEOTIDE SEQUENCE [LARGE SCALE GENOMIC DNA]</scope>
    <source>
        <strain evidence="3 4">KN852</strain>
    </source>
</reference>
<dbReference type="PANTHER" id="PTHR30590:SF2">
    <property type="entry name" value="INNER MEMBRANE PROTEIN"/>
    <property type="match status" value="1"/>
</dbReference>
<dbReference type="AlphaFoldDB" id="A0A848J1C8"/>
<dbReference type="RefSeq" id="WP_169679854.1">
    <property type="nucleotide sequence ID" value="NZ_JABBNU010000004.1"/>
</dbReference>
<feature type="transmembrane region" description="Helical" evidence="1">
    <location>
        <begin position="276"/>
        <end position="295"/>
    </location>
</feature>
<feature type="transmembrane region" description="Helical" evidence="1">
    <location>
        <begin position="93"/>
        <end position="126"/>
    </location>
</feature>
<feature type="transmembrane region" description="Helical" evidence="1">
    <location>
        <begin position="12"/>
        <end position="31"/>
    </location>
</feature>
<dbReference type="PANTHER" id="PTHR30590">
    <property type="entry name" value="INNER MEMBRANE PROTEIN"/>
    <property type="match status" value="1"/>
</dbReference>
<dbReference type="Proteomes" id="UP000559010">
    <property type="component" value="Unassembled WGS sequence"/>
</dbReference>
<feature type="transmembrane region" description="Helical" evidence="1">
    <location>
        <begin position="237"/>
        <end position="256"/>
    </location>
</feature>
<protein>
    <submittedName>
        <fullName evidence="3">DUF418 domain-containing protein</fullName>
    </submittedName>
</protein>
<keyword evidence="4" id="KW-1185">Reference proteome</keyword>
<evidence type="ECO:0000256" key="1">
    <source>
        <dbReference type="SAM" id="Phobius"/>
    </source>
</evidence>
<sequence>MSQNIRLPHLDAIRGLALWGIFIVNIVWFSFPSEYFGELYGGGPHWYNDFINFLRTELFGGRTATIFALLFGLGMGMQWNKWKSSSILLKRNIVLALFGILHIILLLGGDILLDYALFGLIGIVLIRLPKRIILVTAIMIALYPSMLILFRHLEWIEAAGNAPAMGISVDEKIELFKNGPFWQQCLFRIKQYQIIWQNPWVINFYFPPVFACYVFGIYLSKTNFLNSLSDQSRYWKIFIPALIYKIAITLINHLSITWMVEFKSTIVFQILMQWDQYVTSAILVILVILTINTTFGKRLWYPFRLLGQMSLTTYILESVLSSILFYSFGFGLYNELSPLAIQLYCLFFTIMIIAFNYFWLKRFERGPLETIWRKLSYPDKM</sequence>
<evidence type="ECO:0000259" key="2">
    <source>
        <dbReference type="Pfam" id="PF04235"/>
    </source>
</evidence>
<dbReference type="InterPro" id="IPR007349">
    <property type="entry name" value="DUF418"/>
</dbReference>
<proteinExistence type="predicted"/>
<keyword evidence="1" id="KW-0472">Membrane</keyword>